<comment type="subcellular location">
    <subcellularLocation>
        <location evidence="2 14">Cytoplasm</location>
    </subcellularLocation>
</comment>
<feature type="region of interest" description="C-terminal regulatory PFK domain 2" evidence="14">
    <location>
        <begin position="438"/>
        <end position="811"/>
    </location>
</feature>
<dbReference type="PROSITE" id="PS00433">
    <property type="entry name" value="PHOSPHOFRUCTOKINASE"/>
    <property type="match status" value="2"/>
</dbReference>
<feature type="binding site" description="in other chain" evidence="14">
    <location>
        <position position="768"/>
    </location>
    <ligand>
        <name>beta-D-fructose 2,6-bisphosphate</name>
        <dbReference type="ChEBI" id="CHEBI:58579"/>
        <note>allosteric activator; ligand shared between dimeric partners</note>
    </ligand>
</feature>
<keyword evidence="12 14" id="KW-0324">Glycolysis</keyword>
<feature type="binding site" evidence="14">
    <location>
        <begin position="122"/>
        <end position="123"/>
    </location>
    <ligand>
        <name>ATP</name>
        <dbReference type="ChEBI" id="CHEBI:30616"/>
    </ligand>
</feature>
<feature type="binding site" evidence="14">
    <location>
        <position position="603"/>
    </location>
    <ligand>
        <name>beta-D-fructose 2,6-bisphosphate</name>
        <dbReference type="ChEBI" id="CHEBI:58579"/>
        <note>allosteric activator; ligand shared between dimeric partners</note>
    </ligand>
</feature>
<comment type="activity regulation">
    <text evidence="14">Allosterically activated by ADP, AMP, or fructose 2,6-bisphosphate, and allosterically inhibited by ATP or citrate.</text>
</comment>
<dbReference type="FunFam" id="3.40.50.460:FF:000003">
    <property type="entry name" value="ATP-dependent 6-phosphofructokinase"/>
    <property type="match status" value="1"/>
</dbReference>
<feature type="binding site" evidence="14">
    <location>
        <begin position="152"/>
        <end position="155"/>
    </location>
    <ligand>
        <name>ATP</name>
        <dbReference type="ChEBI" id="CHEBI:30616"/>
    </ligand>
</feature>
<comment type="cofactor">
    <cofactor evidence="1 14">
        <name>Mg(2+)</name>
        <dbReference type="ChEBI" id="CHEBI:18420"/>
    </cofactor>
</comment>
<evidence type="ECO:0000256" key="15">
    <source>
        <dbReference type="PIRNR" id="PIRNR000533"/>
    </source>
</evidence>
<feature type="binding site" description="in other chain" evidence="14">
    <location>
        <position position="666"/>
    </location>
    <ligand>
        <name>beta-D-fructose 2,6-bisphosphate</name>
        <dbReference type="ChEBI" id="CHEBI:58579"/>
        <note>allosteric activator; ligand shared between dimeric partners</note>
    </ligand>
</feature>
<comment type="similarity">
    <text evidence="14">Belongs to the phosphofructokinase type A (PFKA) family. ATP-dependent PFK group I subfamily. Eukaryotic two domain clade 'E' sub-subfamily.</text>
</comment>
<keyword evidence="8 14" id="KW-0547">Nucleotide-binding</keyword>
<dbReference type="InterPro" id="IPR009161">
    <property type="entry name" value="6-Pfructokinase_euk"/>
</dbReference>
<dbReference type="GO" id="GO:0005524">
    <property type="term" value="F:ATP binding"/>
    <property type="evidence" value="ECO:0007669"/>
    <property type="project" value="UniProtKB-KW"/>
</dbReference>
<feature type="binding site" description="in other chain" evidence="14">
    <location>
        <begin position="198"/>
        <end position="200"/>
    </location>
    <ligand>
        <name>substrate</name>
        <note>ligand shared between dimeric partners</note>
    </ligand>
</feature>
<dbReference type="GO" id="GO:0016208">
    <property type="term" value="F:AMP binding"/>
    <property type="evidence" value="ECO:0007669"/>
    <property type="project" value="TreeGrafter"/>
</dbReference>
<evidence type="ECO:0000256" key="6">
    <source>
        <dbReference type="ARBA" id="ARBA00022679"/>
    </source>
</evidence>
<dbReference type="UniPathway" id="UPA00109">
    <property type="reaction ID" value="UER00182"/>
</dbReference>
<dbReference type="InterPro" id="IPR035966">
    <property type="entry name" value="PKF_sf"/>
</dbReference>
<evidence type="ECO:0000256" key="1">
    <source>
        <dbReference type="ARBA" id="ARBA00001946"/>
    </source>
</evidence>
<evidence type="ECO:0000256" key="2">
    <source>
        <dbReference type="ARBA" id="ARBA00004496"/>
    </source>
</evidence>
<accession>M5DEU8</accession>
<evidence type="ECO:0000256" key="16">
    <source>
        <dbReference type="SAM" id="MobiDB-lite"/>
    </source>
</evidence>
<reference evidence="18" key="1">
    <citation type="submission" date="2013-01" db="EMBL/GenBank/DDBJ databases">
        <authorList>
            <person name="Adamski M."/>
        </authorList>
    </citation>
    <scope>NUCLEOTIDE SEQUENCE</scope>
</reference>
<feature type="region of interest" description="N-terminal catalytic PFK domain 1" evidence="14">
    <location>
        <begin position="1"/>
        <end position="424"/>
    </location>
</feature>
<comment type="caution">
    <text evidence="14">Lacks conserved residue(s) required for the propagation of feature annotation.</text>
</comment>
<sequence>MAKRTASDADLLSPVAKMPRVLLPPSSPQPEFVRSRAPSPTPSEGPVAGKCVAILTSGGDSQGMNAALRALVRMAIFHRARVFLIYEGYHGLVTGGDCIRETSWYDVSHIMGKGGTVIGTARCKEFRERDGRRKAALNLVKRGITKLVVIGGDGSLTGANIFREEWSGLLDELCTLGDIDEQEQAVCSHLNIVGLVGSIDNDMCGTDMTLGADSALHRILEAVDAITSTASSHQRSFVLEVMGRHCGYLALVSALACMADWCLIPESPPTDGWEEKMCCQLSQSRKAGRRMNLIIVAEGAVDRHSKPITSQYVKGVIEKELGHDTRITVLGHVQRGGATSAYDRVIGCRVGAEAAIAVLEADSTTEPVLVGLQGNKVVRSPLMECVRKTQAVSSAMKAGDFKNALAMRAGSFVRHWDTYRHLSRFDKWQVVPKEKQLRFVVLHVGAPAAGVNTATLAFLRLAMFFGHQVYAVHEGFEGLAKGLIHPFAMADTATWSVGGGSHLGTNRSIPTQAMLPKIAGYLRENSINGILCIGGFEAFNGMCILEEARSSYPEFRIPLINAAATISNNVPGTDHSMGADTALNIVVEATDRLKQSAVASRKRVFVIETMGGHCGYLATMGGLAGGADAAYIFEEQFTISDLQSDVRHLISKFQQGIWRGIILRNEKCSPHYTTDFITNLYSAEGKELFTTRSNVLGHMQQGGLPSPYDRHLGVKFAKCAIDFLMNHATLDAQTEILPQTAVMIGIRGRQTVFSPLSQLRERTDFKHRLPLDQWWVCLRPLLRILAKHRDHHYVGDVQCLEAEPSTGCETC</sequence>
<evidence type="ECO:0000256" key="10">
    <source>
        <dbReference type="ARBA" id="ARBA00022840"/>
    </source>
</evidence>
<dbReference type="Gene3D" id="3.40.50.460">
    <property type="entry name" value="Phosphofructokinase domain"/>
    <property type="match status" value="2"/>
</dbReference>
<evidence type="ECO:0000256" key="12">
    <source>
        <dbReference type="ARBA" id="ARBA00023152"/>
    </source>
</evidence>
<dbReference type="GO" id="GO:0070095">
    <property type="term" value="F:fructose-6-phosphate binding"/>
    <property type="evidence" value="ECO:0007669"/>
    <property type="project" value="TreeGrafter"/>
</dbReference>
<feature type="region of interest" description="Disordered" evidence="16">
    <location>
        <begin position="17"/>
        <end position="46"/>
    </location>
</feature>
<dbReference type="GO" id="GO:0006002">
    <property type="term" value="P:fructose 6-phosphate metabolic process"/>
    <property type="evidence" value="ECO:0007669"/>
    <property type="project" value="InterPro"/>
</dbReference>
<comment type="subunit">
    <text evidence="14">Homotetramer.</text>
</comment>
<name>M5DEU8_9METZ</name>
<evidence type="ECO:0000256" key="9">
    <source>
        <dbReference type="ARBA" id="ARBA00022777"/>
    </source>
</evidence>
<evidence type="ECO:0000256" key="13">
    <source>
        <dbReference type="ARBA" id="ARBA00048070"/>
    </source>
</evidence>
<evidence type="ECO:0000256" key="7">
    <source>
        <dbReference type="ARBA" id="ARBA00022723"/>
    </source>
</evidence>
<comment type="catalytic activity">
    <reaction evidence="13 14 15">
        <text>beta-D-fructose 6-phosphate + ATP = beta-D-fructose 1,6-bisphosphate + ADP + H(+)</text>
        <dbReference type="Rhea" id="RHEA:16109"/>
        <dbReference type="ChEBI" id="CHEBI:15378"/>
        <dbReference type="ChEBI" id="CHEBI:30616"/>
        <dbReference type="ChEBI" id="CHEBI:32966"/>
        <dbReference type="ChEBI" id="CHEBI:57634"/>
        <dbReference type="ChEBI" id="CHEBI:456216"/>
        <dbReference type="EC" id="2.7.1.11"/>
    </reaction>
</comment>
<feature type="binding site" description="in other chain" evidence="14">
    <location>
        <begin position="610"/>
        <end position="612"/>
    </location>
    <ligand>
        <name>beta-D-fructose 2,6-bisphosphate</name>
        <dbReference type="ChEBI" id="CHEBI:58579"/>
        <note>allosteric activator; ligand shared between dimeric partners</note>
    </ligand>
</feature>
<proteinExistence type="evidence at transcript level"/>
<feature type="domain" description="Phosphofructokinase" evidence="17">
    <location>
        <begin position="439"/>
        <end position="724"/>
    </location>
</feature>
<dbReference type="GO" id="GO:0048029">
    <property type="term" value="F:monosaccharide binding"/>
    <property type="evidence" value="ECO:0007669"/>
    <property type="project" value="TreeGrafter"/>
</dbReference>
<dbReference type="PRINTS" id="PR00476">
    <property type="entry name" value="PHFRCTKINASE"/>
</dbReference>
<dbReference type="PANTHER" id="PTHR13697:SF4">
    <property type="entry name" value="ATP-DEPENDENT 6-PHOSPHOFRUCTOKINASE"/>
    <property type="match status" value="1"/>
</dbReference>
<dbReference type="Pfam" id="PF00365">
    <property type="entry name" value="PFK"/>
    <property type="match status" value="2"/>
</dbReference>
<evidence type="ECO:0000256" key="3">
    <source>
        <dbReference type="ARBA" id="ARBA00004679"/>
    </source>
</evidence>
<dbReference type="GO" id="GO:0005945">
    <property type="term" value="C:6-phosphofructokinase complex"/>
    <property type="evidence" value="ECO:0007669"/>
    <property type="project" value="TreeGrafter"/>
</dbReference>
<evidence type="ECO:0000256" key="8">
    <source>
        <dbReference type="ARBA" id="ARBA00022741"/>
    </source>
</evidence>
<feature type="binding site" evidence="14">
    <location>
        <position position="326"/>
    </location>
    <ligand>
        <name>substrate</name>
        <note>ligand shared between dimeric partners</note>
    </ligand>
</feature>
<feature type="binding site" evidence="14">
    <location>
        <position position="59"/>
    </location>
    <ligand>
        <name>ATP</name>
        <dbReference type="ChEBI" id="CHEBI:30616"/>
    </ligand>
</feature>
<dbReference type="GO" id="GO:0042802">
    <property type="term" value="F:identical protein binding"/>
    <property type="evidence" value="ECO:0007669"/>
    <property type="project" value="TreeGrafter"/>
</dbReference>
<feature type="binding site" evidence="14">
    <location>
        <position position="153"/>
    </location>
    <ligand>
        <name>Mg(2+)</name>
        <dbReference type="ChEBI" id="CHEBI:18420"/>
        <note>catalytic</note>
    </ligand>
</feature>
<keyword evidence="6 14" id="KW-0808">Transferase</keyword>
<evidence type="ECO:0000313" key="18">
    <source>
        <dbReference type="EMBL" id="CCQ42793.1"/>
    </source>
</evidence>
<keyword evidence="9 14" id="KW-0418">Kinase</keyword>
<keyword evidence="7 14" id="KW-0479">Metal-binding</keyword>
<feature type="binding site" evidence="14">
    <location>
        <position position="235"/>
    </location>
    <ligand>
        <name>substrate</name>
        <note>ligand shared between dimeric partners</note>
    </ligand>
</feature>
<feature type="binding site" evidence="14">
    <location>
        <position position="692"/>
    </location>
    <ligand>
        <name>beta-D-fructose 2,6-bisphosphate</name>
        <dbReference type="ChEBI" id="CHEBI:58579"/>
        <note>allosteric activator; ligand shared between dimeric partners</note>
    </ligand>
</feature>
<organism evidence="18">
    <name type="scientific">Leucosolenia complicata</name>
    <dbReference type="NCBI Taxonomy" id="433461"/>
    <lineage>
        <taxon>Eukaryota</taxon>
        <taxon>Metazoa</taxon>
        <taxon>Porifera</taxon>
        <taxon>Calcarea</taxon>
        <taxon>Calcaronea</taxon>
        <taxon>Leucosolenida</taxon>
        <taxon>Leucosoleniidae</taxon>
        <taxon>Leucosolenia</taxon>
    </lineage>
</organism>
<evidence type="ECO:0000259" key="17">
    <source>
        <dbReference type="Pfam" id="PF00365"/>
    </source>
</evidence>
<feature type="binding site" description="in other chain" evidence="14">
    <location>
        <begin position="565"/>
        <end position="569"/>
    </location>
    <ligand>
        <name>beta-D-fructose 2,6-bisphosphate</name>
        <dbReference type="ChEBI" id="CHEBI:58579"/>
        <note>allosteric activator; ligand shared between dimeric partners</note>
    </ligand>
</feature>
<dbReference type="InterPro" id="IPR015912">
    <property type="entry name" value="Phosphofructokinase_CS"/>
</dbReference>
<feature type="binding site" description="in other chain" evidence="14">
    <location>
        <position position="298"/>
    </location>
    <ligand>
        <name>substrate</name>
        <note>ligand shared between dimeric partners</note>
    </ligand>
</feature>
<dbReference type="Gene3D" id="3.40.50.450">
    <property type="match status" value="2"/>
</dbReference>
<dbReference type="InterPro" id="IPR022953">
    <property type="entry name" value="ATP_PFK"/>
</dbReference>
<dbReference type="FunFam" id="3.40.50.460:FF:000008">
    <property type="entry name" value="ATP-dependent 6-phosphofructokinase"/>
    <property type="match status" value="1"/>
</dbReference>
<protein>
    <recommendedName>
        <fullName evidence="14">ATP-dependent 6-phosphofructokinase</fullName>
        <shortName evidence="14">ATP-PFK</shortName>
        <shortName evidence="14">Phosphofructokinase</shortName>
        <ecNumber evidence="14">2.7.1.11</ecNumber>
    </recommendedName>
    <alternativeName>
        <fullName evidence="14">Phosphohexokinase</fullName>
    </alternativeName>
</protein>
<keyword evidence="4 14" id="KW-0963">Cytoplasm</keyword>
<gene>
    <name evidence="18" type="primary">PFK</name>
</gene>
<dbReference type="GO" id="GO:0046872">
    <property type="term" value="F:metal ion binding"/>
    <property type="evidence" value="ECO:0007669"/>
    <property type="project" value="UniProtKB-KW"/>
</dbReference>
<evidence type="ECO:0000256" key="4">
    <source>
        <dbReference type="ARBA" id="ARBA00022490"/>
    </source>
</evidence>
<comment type="similarity">
    <text evidence="15">Belongs to the phosphofructokinase type A (PFKA) family. ATP-dependent PFK group I subfamily. Eukaryotic two domain clade "E" sub-subfamily.</text>
</comment>
<keyword evidence="10 14" id="KW-0067">ATP-binding</keyword>
<keyword evidence="5 14" id="KW-0021">Allosteric enzyme</keyword>
<feature type="domain" description="Phosphofructokinase" evidence="17">
    <location>
        <begin position="52"/>
        <end position="355"/>
    </location>
</feature>
<dbReference type="SUPFAM" id="SSF53784">
    <property type="entry name" value="Phosphofructokinase"/>
    <property type="match status" value="2"/>
</dbReference>
<feature type="active site" description="Proton acceptor" evidence="14">
    <location>
        <position position="200"/>
    </location>
</feature>
<feature type="binding site" description="in other chain" evidence="14">
    <location>
        <begin position="698"/>
        <end position="701"/>
    </location>
    <ligand>
        <name>beta-D-fructose 2,6-bisphosphate</name>
        <dbReference type="ChEBI" id="CHEBI:58579"/>
        <note>allosteric activator; ligand shared between dimeric partners</note>
    </ligand>
</feature>
<feature type="binding site" description="in other chain" evidence="14">
    <location>
        <position position="507"/>
    </location>
    <ligand>
        <name>beta-D-fructose 2,6-bisphosphate</name>
        <dbReference type="ChEBI" id="CHEBI:58579"/>
        <note>allosteric activator; ligand shared between dimeric partners</note>
    </ligand>
</feature>
<dbReference type="GO" id="GO:0003872">
    <property type="term" value="F:6-phosphofructokinase activity"/>
    <property type="evidence" value="ECO:0007669"/>
    <property type="project" value="UniProtKB-UniRule"/>
</dbReference>
<comment type="pathway">
    <text evidence="3 14 15">Carbohydrate degradation; glycolysis; D-glyceraldehyde 3-phosphate and glycerone phosphate from D-glucose: step 3/4.</text>
</comment>
<dbReference type="GO" id="GO:0030388">
    <property type="term" value="P:fructose 1,6-bisphosphate metabolic process"/>
    <property type="evidence" value="ECO:0007669"/>
    <property type="project" value="TreeGrafter"/>
</dbReference>
<evidence type="ECO:0000256" key="5">
    <source>
        <dbReference type="ARBA" id="ARBA00022533"/>
    </source>
</evidence>
<keyword evidence="11 14" id="KW-0460">Magnesium</keyword>
<comment type="function">
    <text evidence="14">Catalyzes the phosphorylation of D-fructose 6-phosphate to fructose 1,6-bisphosphate by ATP, the first committing step of glycolysis.</text>
</comment>
<dbReference type="PANTHER" id="PTHR13697">
    <property type="entry name" value="PHOSPHOFRUCTOKINASE"/>
    <property type="match status" value="1"/>
</dbReference>
<evidence type="ECO:0000256" key="11">
    <source>
        <dbReference type="ARBA" id="ARBA00022842"/>
    </source>
</evidence>
<feature type="binding site" description="in other chain" evidence="14">
    <location>
        <begin position="332"/>
        <end position="335"/>
    </location>
    <ligand>
        <name>substrate</name>
        <note>ligand shared between dimeric partners</note>
    </ligand>
</feature>
<dbReference type="AlphaFoldDB" id="M5DEU8"/>
<dbReference type="InterPro" id="IPR000023">
    <property type="entry name" value="Phosphofructokinase_dom"/>
</dbReference>
<dbReference type="HAMAP" id="MF_03184">
    <property type="entry name" value="Phosphofructokinase_I_E"/>
    <property type="match status" value="1"/>
</dbReference>
<evidence type="ECO:0000256" key="14">
    <source>
        <dbReference type="HAMAP-Rule" id="MF_03184"/>
    </source>
</evidence>
<dbReference type="GO" id="GO:0061621">
    <property type="term" value="P:canonical glycolysis"/>
    <property type="evidence" value="ECO:0007669"/>
    <property type="project" value="TreeGrafter"/>
</dbReference>
<dbReference type="EMBL" id="HF583287">
    <property type="protein sequence ID" value="CCQ42793.1"/>
    <property type="molecule type" value="mRNA"/>
</dbReference>
<dbReference type="EC" id="2.7.1.11" evidence="14"/>
<dbReference type="PIRSF" id="PIRSF000533">
    <property type="entry name" value="ATP_PFK_euk"/>
    <property type="match status" value="1"/>
</dbReference>
<dbReference type="NCBIfam" id="TIGR02478">
    <property type="entry name" value="6PF1K_euk"/>
    <property type="match status" value="1"/>
</dbReference>
<feature type="binding site" description="in other chain" evidence="14">
    <location>
        <begin position="242"/>
        <end position="244"/>
    </location>
    <ligand>
        <name>substrate</name>
        <note>ligand shared between dimeric partners</note>
    </ligand>
</feature>
<reference evidence="18" key="2">
    <citation type="submission" date="2013-03" db="EMBL/GenBank/DDBJ databases">
        <title>Reconstruction of family-level phylogenetic relationships within Demospongiae (Porifera) using nuclear encoded housekeeping genes.</title>
        <authorList>
            <person name="Hill M.S."/>
            <person name="Hill A.L."/>
            <person name="Lopez J."/>
            <person name="Peterson K.J."/>
            <person name="Pomponi S."/>
            <person name="Diaz M.C."/>
            <person name="Thacker R.W."/>
            <person name="Adamska M."/>
            <person name="Boury-Esnault N."/>
            <person name="Cardenas P."/>
            <person name="Chaves-Fonnegra A."/>
            <person name="Danka E."/>
            <person name="De Laine B.O."/>
            <person name="Formica D."/>
            <person name="Hajdu E."/>
            <person name="Lobo-Hajdu G."/>
            <person name="Klontz S."/>
            <person name="Morrow C.C."/>
            <person name="Patel J."/>
            <person name="Picton B."/>
            <person name="Pisani D."/>
            <person name="Pohlmann D."/>
            <person name="Redmond N.E."/>
            <person name="Reed J."/>
            <person name="Richey S."/>
            <person name="Riesgo A."/>
            <person name="Rubin E."/>
            <person name="Russell Z."/>
            <person name="Rutzler K."/>
            <person name="Sperling E.A."/>
            <person name="Di Stefano M."/>
            <person name="Tarver J.E."/>
            <person name="Collins A.G."/>
        </authorList>
    </citation>
    <scope>NUCLEOTIDE SEQUENCE</scope>
</reference>